<protein>
    <submittedName>
        <fullName evidence="10">3-ketoacyl-CoA thiolase @ Acetyl-CoA acetyltransferase</fullName>
        <ecNumber evidence="10">2.3.1.16</ecNumber>
        <ecNumber evidence="10">2.3.1.9</ecNumber>
    </submittedName>
</protein>
<evidence type="ECO:0000256" key="4">
    <source>
        <dbReference type="ARBA" id="ARBA00023315"/>
    </source>
</evidence>
<dbReference type="InterPro" id="IPR020613">
    <property type="entry name" value="Thiolase_CS"/>
</dbReference>
<dbReference type="PANTHER" id="PTHR18919:SF107">
    <property type="entry name" value="ACETYL-COA ACETYLTRANSFERASE, CYTOSOLIC"/>
    <property type="match status" value="1"/>
</dbReference>
<gene>
    <name evidence="10" type="ORF">AVDCRST_MAG15-355</name>
</gene>
<evidence type="ECO:0000256" key="1">
    <source>
        <dbReference type="ARBA" id="ARBA00010982"/>
    </source>
</evidence>
<dbReference type="PROSITE" id="PS00099">
    <property type="entry name" value="THIOLASE_3"/>
    <property type="match status" value="1"/>
</dbReference>
<dbReference type="PIRSF" id="PIRSF000429">
    <property type="entry name" value="Ac-CoA_Ac_transf"/>
    <property type="match status" value="1"/>
</dbReference>
<dbReference type="PROSITE" id="PS00098">
    <property type="entry name" value="THIOLASE_1"/>
    <property type="match status" value="1"/>
</dbReference>
<dbReference type="SUPFAM" id="SSF53901">
    <property type="entry name" value="Thiolase-like"/>
    <property type="match status" value="2"/>
</dbReference>
<accession>A0A6J4NGH0</accession>
<dbReference type="InterPro" id="IPR020616">
    <property type="entry name" value="Thiolase_N"/>
</dbReference>
<dbReference type="PROSITE" id="PS00737">
    <property type="entry name" value="THIOLASE_2"/>
    <property type="match status" value="1"/>
</dbReference>
<evidence type="ECO:0000256" key="2">
    <source>
        <dbReference type="ARBA" id="ARBA00022679"/>
    </source>
</evidence>
<dbReference type="PANTHER" id="PTHR18919">
    <property type="entry name" value="ACETYL-COA C-ACYLTRANSFERASE"/>
    <property type="match status" value="1"/>
</dbReference>
<evidence type="ECO:0000256" key="5">
    <source>
        <dbReference type="ARBA" id="ARBA00037924"/>
    </source>
</evidence>
<dbReference type="NCBIfam" id="TIGR01930">
    <property type="entry name" value="AcCoA-C-Actrans"/>
    <property type="match status" value="1"/>
</dbReference>
<dbReference type="FunFam" id="3.40.47.10:FF:000010">
    <property type="entry name" value="Acetyl-CoA acetyltransferase (Thiolase)"/>
    <property type="match status" value="1"/>
</dbReference>
<dbReference type="Pfam" id="PF02803">
    <property type="entry name" value="Thiolase_C"/>
    <property type="match status" value="1"/>
</dbReference>
<name>A0A6J4NGH0_9RHOB</name>
<dbReference type="GO" id="GO:0044281">
    <property type="term" value="P:small molecule metabolic process"/>
    <property type="evidence" value="ECO:0007669"/>
    <property type="project" value="UniProtKB-ARBA"/>
</dbReference>
<evidence type="ECO:0000256" key="7">
    <source>
        <dbReference type="RuleBase" id="RU003557"/>
    </source>
</evidence>
<comment type="pathway">
    <text evidence="5">Metabolic intermediate biosynthesis; (R)-mevalonate biosynthesis; (R)-mevalonate from acetyl-CoA: step 1/3.</text>
</comment>
<keyword evidence="4 7" id="KW-0012">Acyltransferase</keyword>
<evidence type="ECO:0000313" key="10">
    <source>
        <dbReference type="EMBL" id="CAA9387207.1"/>
    </source>
</evidence>
<feature type="active site" description="Proton acceptor" evidence="6">
    <location>
        <position position="346"/>
    </location>
</feature>
<feature type="domain" description="Thiolase C-terminal" evidence="9">
    <location>
        <begin position="266"/>
        <end position="385"/>
    </location>
</feature>
<dbReference type="InterPro" id="IPR020615">
    <property type="entry name" value="Thiolase_acyl_enz_int_AS"/>
</dbReference>
<evidence type="ECO:0000256" key="3">
    <source>
        <dbReference type="ARBA" id="ARBA00022752"/>
    </source>
</evidence>
<dbReference type="Gene3D" id="3.40.47.10">
    <property type="match status" value="1"/>
</dbReference>
<sequence>MTDVFLCASRRTPIGRYGGALAKVRPDDMAALVIDGLLDLCPDLRVDEVILGCANQAGEDNRNVARMAVLLSRLGEEVPAFTVNRLCASGLDAVILGARAIRDGADVIIAGGVESMTRAPFVLPKSETAFGRSPEVYDTTIGWRFVNDRIARAYGTESMGETAENVARDHQIPRADQDAYALRSQTRYDADWHGADILPVTFPGKAGGVVEIDEHPRATSLEKLTNLRPAFREGGTVTAGNAAGVNDGAAALLLASAEGVRRNNLTPFARIGRSAAGAVAPSHMGVGPVAAVERLTARGCRHPRDCAVVEINEAFAAQVLACLRAWGIPDDDPRVNARGGGIALGHPLGMSGARIAAAAARRLAEEGGDVALATLCVGVGQGVALEILPA</sequence>
<dbReference type="EMBL" id="CADCUU010000038">
    <property type="protein sequence ID" value="CAA9387207.1"/>
    <property type="molecule type" value="Genomic_DNA"/>
</dbReference>
<dbReference type="EC" id="2.3.1.9" evidence="10"/>
<feature type="active site" description="Proton acceptor" evidence="6">
    <location>
        <position position="376"/>
    </location>
</feature>
<organism evidence="10">
    <name type="scientific">uncultured Rubellimicrobium sp</name>
    <dbReference type="NCBI Taxonomy" id="543078"/>
    <lineage>
        <taxon>Bacteria</taxon>
        <taxon>Pseudomonadati</taxon>
        <taxon>Pseudomonadota</taxon>
        <taxon>Alphaproteobacteria</taxon>
        <taxon>Rhodobacterales</taxon>
        <taxon>Roseobacteraceae</taxon>
        <taxon>Rubellimicrobium</taxon>
        <taxon>environmental samples</taxon>
    </lineage>
</organism>
<dbReference type="GO" id="GO:0042619">
    <property type="term" value="P:poly-hydroxybutyrate biosynthetic process"/>
    <property type="evidence" value="ECO:0007669"/>
    <property type="project" value="UniProtKB-KW"/>
</dbReference>
<evidence type="ECO:0000256" key="6">
    <source>
        <dbReference type="PIRSR" id="PIRSR000429-1"/>
    </source>
</evidence>
<proteinExistence type="inferred from homology"/>
<dbReference type="GO" id="GO:0003985">
    <property type="term" value="F:acetyl-CoA C-acetyltransferase activity"/>
    <property type="evidence" value="ECO:0007669"/>
    <property type="project" value="UniProtKB-EC"/>
</dbReference>
<feature type="domain" description="Thiolase N-terminal" evidence="8">
    <location>
        <begin position="5"/>
        <end position="257"/>
    </location>
</feature>
<keyword evidence="3" id="KW-0583">PHB biosynthesis</keyword>
<evidence type="ECO:0000259" key="9">
    <source>
        <dbReference type="Pfam" id="PF02803"/>
    </source>
</evidence>
<dbReference type="AlphaFoldDB" id="A0A6J4NGH0"/>
<dbReference type="InterPro" id="IPR020617">
    <property type="entry name" value="Thiolase_C"/>
</dbReference>
<feature type="active site" description="Acyl-thioester intermediate" evidence="6">
    <location>
        <position position="87"/>
    </location>
</feature>
<comment type="similarity">
    <text evidence="1 7">Belongs to the thiolase-like superfamily. Thiolase family.</text>
</comment>
<dbReference type="EC" id="2.3.1.16" evidence="10"/>
<dbReference type="InterPro" id="IPR002155">
    <property type="entry name" value="Thiolase"/>
</dbReference>
<keyword evidence="2 7" id="KW-0808">Transferase</keyword>
<reference evidence="10" key="1">
    <citation type="submission" date="2020-02" db="EMBL/GenBank/DDBJ databases">
        <authorList>
            <person name="Meier V. D."/>
        </authorList>
    </citation>
    <scope>NUCLEOTIDE SEQUENCE</scope>
    <source>
        <strain evidence="10">AVDCRST_MAG15</strain>
    </source>
</reference>
<evidence type="ECO:0000259" key="8">
    <source>
        <dbReference type="Pfam" id="PF00108"/>
    </source>
</evidence>
<dbReference type="Pfam" id="PF00108">
    <property type="entry name" value="Thiolase_N"/>
    <property type="match status" value="1"/>
</dbReference>
<dbReference type="InterPro" id="IPR020610">
    <property type="entry name" value="Thiolase_AS"/>
</dbReference>
<dbReference type="InterPro" id="IPR016039">
    <property type="entry name" value="Thiolase-like"/>
</dbReference>
<dbReference type="CDD" id="cd00751">
    <property type="entry name" value="thiolase"/>
    <property type="match status" value="1"/>
</dbReference>